<dbReference type="Proteomes" id="UP000279972">
    <property type="component" value="Chromosome"/>
</dbReference>
<evidence type="ECO:0000313" key="5">
    <source>
        <dbReference type="Proteomes" id="UP000279972"/>
    </source>
</evidence>
<reference evidence="2 5" key="2">
    <citation type="submission" date="2018-11" db="EMBL/GenBank/DDBJ databases">
        <title>Proposal to divide the Flavobacteriaceae and reorganize its genera based on Amino Acid Identity values calculated from whole genome sequences.</title>
        <authorList>
            <person name="Nicholson A.C."/>
            <person name="Gulvik C.A."/>
            <person name="Whitney A.M."/>
            <person name="Humrighouse B.W."/>
            <person name="Bell M."/>
            <person name="Holmes B."/>
            <person name="Steigerwalt A.G."/>
            <person name="Villarma A."/>
            <person name="Sheth M."/>
            <person name="Batra D."/>
            <person name="Pryor J."/>
            <person name="Bernardet J.-F."/>
            <person name="Hugo C."/>
            <person name="Kampfer P."/>
            <person name="Newman J."/>
            <person name="McQuiston J.R."/>
        </authorList>
    </citation>
    <scope>NUCLEOTIDE SEQUENCE [LARGE SCALE GENOMIC DNA]</scope>
    <source>
        <strain evidence="2 5">KC_1864</strain>
    </source>
</reference>
<keyword evidence="1" id="KW-0472">Membrane</keyword>
<evidence type="ECO:0000313" key="2">
    <source>
        <dbReference type="EMBL" id="AZA83095.1"/>
    </source>
</evidence>
<sequence length="69" mass="8315">MTKVSLISKYFSVQRHFTQQPERVCHSDEGKLFCTVLYPSFLFLQNDKTTFHYYLFLFLPFYSFTLNIS</sequence>
<proteinExistence type="predicted"/>
<dbReference type="KEGG" id="clac:EG342_14920"/>
<dbReference type="AlphaFoldDB" id="A0A3G6RH23"/>
<keyword evidence="1" id="KW-0812">Transmembrane</keyword>
<keyword evidence="5" id="KW-1185">Reference proteome</keyword>
<gene>
    <name evidence="3" type="ORF">C1637_19895</name>
    <name evidence="2" type="ORF">EG342_14920</name>
</gene>
<accession>A0A3G6RH23</accession>
<evidence type="ECO:0000256" key="1">
    <source>
        <dbReference type="SAM" id="Phobius"/>
    </source>
</evidence>
<organism evidence="3 4">
    <name type="scientific">Chryseobacterium lactis</name>
    <dbReference type="NCBI Taxonomy" id="1241981"/>
    <lineage>
        <taxon>Bacteria</taxon>
        <taxon>Pseudomonadati</taxon>
        <taxon>Bacteroidota</taxon>
        <taxon>Flavobacteriia</taxon>
        <taxon>Flavobacteriales</taxon>
        <taxon>Weeksellaceae</taxon>
        <taxon>Chryseobacterium group</taxon>
        <taxon>Chryseobacterium</taxon>
    </lineage>
</organism>
<dbReference type="EMBL" id="PPEH01000009">
    <property type="protein sequence ID" value="PNW12018.1"/>
    <property type="molecule type" value="Genomic_DNA"/>
</dbReference>
<dbReference type="EMBL" id="CP033924">
    <property type="protein sequence ID" value="AZA83095.1"/>
    <property type="molecule type" value="Genomic_DNA"/>
</dbReference>
<name>A0A3G6RH23_CHRLC</name>
<protein>
    <submittedName>
        <fullName evidence="3">Uncharacterized protein</fullName>
    </submittedName>
</protein>
<reference evidence="3 4" key="1">
    <citation type="submission" date="2018-01" db="EMBL/GenBank/DDBJ databases">
        <title>Draft genome sequences of Chryseobacterium lactis NCTC11390, Chryseobacterium oncorhynchi 701B-08, and Chryseobacterium viscerum 687B-08.</title>
        <authorList>
            <person name="Jeong J.-J."/>
            <person name="Lee Y.J."/>
            <person name="Park B."/>
            <person name="Choi I.-G."/>
            <person name="Kim K.D."/>
        </authorList>
    </citation>
    <scope>NUCLEOTIDE SEQUENCE [LARGE SCALE GENOMIC DNA]</scope>
    <source>
        <strain evidence="3 4">NCTC11390</strain>
    </source>
</reference>
<evidence type="ECO:0000313" key="3">
    <source>
        <dbReference type="EMBL" id="PNW12018.1"/>
    </source>
</evidence>
<dbReference type="Proteomes" id="UP000236262">
    <property type="component" value="Unassembled WGS sequence"/>
</dbReference>
<feature type="transmembrane region" description="Helical" evidence="1">
    <location>
        <begin position="51"/>
        <end position="68"/>
    </location>
</feature>
<evidence type="ECO:0000313" key="4">
    <source>
        <dbReference type="Proteomes" id="UP000236262"/>
    </source>
</evidence>
<keyword evidence="1" id="KW-1133">Transmembrane helix</keyword>